<protein>
    <submittedName>
        <fullName evidence="2">Ferric iron reductase protein FhuF</fullName>
    </submittedName>
</protein>
<evidence type="ECO:0000259" key="1">
    <source>
        <dbReference type="Pfam" id="PF06276"/>
    </source>
</evidence>
<keyword evidence="3" id="KW-1185">Reference proteome</keyword>
<dbReference type="RefSeq" id="WP_183902419.1">
    <property type="nucleotide sequence ID" value="NZ_JACIDW010000026.1"/>
</dbReference>
<evidence type="ECO:0000313" key="2">
    <source>
        <dbReference type="EMBL" id="MBB3966960.1"/>
    </source>
</evidence>
<proteinExistence type="predicted"/>
<dbReference type="GO" id="GO:0003824">
    <property type="term" value="F:catalytic activity"/>
    <property type="evidence" value="ECO:0007669"/>
    <property type="project" value="UniProtKB-ARBA"/>
</dbReference>
<gene>
    <name evidence="2" type="ORF">GGQ67_004653</name>
</gene>
<accession>A0A7W6CTQ3</accession>
<dbReference type="NCBIfam" id="TIGR03951">
    <property type="entry name" value="Fe_III_red_FhuF"/>
    <property type="match status" value="1"/>
</dbReference>
<dbReference type="Pfam" id="PF06276">
    <property type="entry name" value="FhuF"/>
    <property type="match status" value="1"/>
</dbReference>
<organism evidence="2 3">
    <name type="scientific">Rhizobium metallidurans</name>
    <dbReference type="NCBI Taxonomy" id="1265931"/>
    <lineage>
        <taxon>Bacteria</taxon>
        <taxon>Pseudomonadati</taxon>
        <taxon>Pseudomonadota</taxon>
        <taxon>Alphaproteobacteria</taxon>
        <taxon>Hyphomicrobiales</taxon>
        <taxon>Rhizobiaceae</taxon>
        <taxon>Rhizobium/Agrobacterium group</taxon>
        <taxon>Rhizobium</taxon>
    </lineage>
</organism>
<reference evidence="2 3" key="1">
    <citation type="submission" date="2020-08" db="EMBL/GenBank/DDBJ databases">
        <title>Genomic Encyclopedia of Type Strains, Phase IV (KMG-IV): sequencing the most valuable type-strain genomes for metagenomic binning, comparative biology and taxonomic classification.</title>
        <authorList>
            <person name="Goeker M."/>
        </authorList>
    </citation>
    <scope>NUCLEOTIDE SEQUENCE [LARGE SCALE GENOMIC DNA]</scope>
    <source>
        <strain evidence="2 3">DSM 26575</strain>
    </source>
</reference>
<dbReference type="Proteomes" id="UP000582090">
    <property type="component" value="Unassembled WGS sequence"/>
</dbReference>
<sequence>MTVQQIARTAPGLPQPIGLSPAFSGDHAWCRDKMMLADELAGGVALSAFFEDGGFERAIDRYTEVTKGTDRRAVVSMWSLYYFAGLTIPYLLARRLSGQVLPVAFQDMTIALTEDGLPRAFGVAHRGMIGEKTSEDEFSVTGPLMSGHIDIAVERLKRCGLSAKLLWNNAAVYIDYTLRLTDADNGGRSAPDLPLFVRGCLPDGGPNPLCGSVKRIEEGGQMVQRRKLCCLRYMLPGVASCGNRCALPSQRNPQ</sequence>
<dbReference type="EMBL" id="JACIDW010000026">
    <property type="protein sequence ID" value="MBB3966960.1"/>
    <property type="molecule type" value="Genomic_DNA"/>
</dbReference>
<dbReference type="AlphaFoldDB" id="A0A7W6CTQ3"/>
<dbReference type="PRINTS" id="PR01714">
    <property type="entry name" value="2FE2SRDCTASE"/>
</dbReference>
<feature type="domain" description="Aerobactin siderophore biosynthesis IucA/IucC-like C-terminal" evidence="1">
    <location>
        <begin position="76"/>
        <end position="181"/>
    </location>
</feature>
<evidence type="ECO:0000313" key="3">
    <source>
        <dbReference type="Proteomes" id="UP000582090"/>
    </source>
</evidence>
<name>A0A7W6CTQ3_9HYPH</name>
<dbReference type="InterPro" id="IPR008090">
    <property type="entry name" value="Fe_iron_reduct"/>
</dbReference>
<dbReference type="InterPro" id="IPR022770">
    <property type="entry name" value="IucA/IucC-like_C"/>
</dbReference>
<comment type="caution">
    <text evidence="2">The sequence shown here is derived from an EMBL/GenBank/DDBJ whole genome shotgun (WGS) entry which is preliminary data.</text>
</comment>